<reference evidence="2 3" key="1">
    <citation type="submission" date="2024-10" db="EMBL/GenBank/DDBJ databases">
        <title>The Natural Products Discovery Center: Release of the First 8490 Sequenced Strains for Exploring Actinobacteria Biosynthetic Diversity.</title>
        <authorList>
            <person name="Kalkreuter E."/>
            <person name="Kautsar S.A."/>
            <person name="Yang D."/>
            <person name="Bader C.D."/>
            <person name="Teijaro C.N."/>
            <person name="Fluegel L."/>
            <person name="Davis C.M."/>
            <person name="Simpson J.R."/>
            <person name="Lauterbach L."/>
            <person name="Steele A.D."/>
            <person name="Gui C."/>
            <person name="Meng S."/>
            <person name="Li G."/>
            <person name="Viehrig K."/>
            <person name="Ye F."/>
            <person name="Su P."/>
            <person name="Kiefer A.F."/>
            <person name="Nichols A."/>
            <person name="Cepeda A.J."/>
            <person name="Yan W."/>
            <person name="Fan B."/>
            <person name="Jiang Y."/>
            <person name="Adhikari A."/>
            <person name="Zheng C.-J."/>
            <person name="Schuster L."/>
            <person name="Cowan T.M."/>
            <person name="Smanski M.J."/>
            <person name="Chevrette M.G."/>
            <person name="De Carvalho L.P.S."/>
            <person name="Shen B."/>
        </authorList>
    </citation>
    <scope>NUCLEOTIDE SEQUENCE [LARGE SCALE GENOMIC DNA]</scope>
    <source>
        <strain evidence="2 3">NPDC050545</strain>
    </source>
</reference>
<keyword evidence="3" id="KW-1185">Reference proteome</keyword>
<dbReference type="InterPro" id="IPR036388">
    <property type="entry name" value="WH-like_DNA-bd_sf"/>
</dbReference>
<dbReference type="InterPro" id="IPR036390">
    <property type="entry name" value="WH_DNA-bd_sf"/>
</dbReference>
<dbReference type="Pfam" id="PF12840">
    <property type="entry name" value="HTH_20"/>
    <property type="match status" value="1"/>
</dbReference>
<proteinExistence type="predicted"/>
<dbReference type="InterPro" id="IPR011991">
    <property type="entry name" value="ArsR-like_HTH"/>
</dbReference>
<dbReference type="Proteomes" id="UP001612741">
    <property type="component" value="Unassembled WGS sequence"/>
</dbReference>
<dbReference type="SMART" id="SM00418">
    <property type="entry name" value="HTH_ARSR"/>
    <property type="match status" value="1"/>
</dbReference>
<feature type="domain" description="HTH arsR-type" evidence="1">
    <location>
        <begin position="2"/>
        <end position="84"/>
    </location>
</feature>
<organism evidence="2 3">
    <name type="scientific">Nonomuraea typhae</name>
    <dbReference type="NCBI Taxonomy" id="2603600"/>
    <lineage>
        <taxon>Bacteria</taxon>
        <taxon>Bacillati</taxon>
        <taxon>Actinomycetota</taxon>
        <taxon>Actinomycetes</taxon>
        <taxon>Streptosporangiales</taxon>
        <taxon>Streptosporangiaceae</taxon>
        <taxon>Nonomuraea</taxon>
    </lineage>
</organism>
<dbReference type="EMBL" id="JBITGY010000001">
    <property type="protein sequence ID" value="MFI6495796.1"/>
    <property type="molecule type" value="Genomic_DNA"/>
</dbReference>
<name>A0ABW7YIS0_9ACTN</name>
<protein>
    <submittedName>
        <fullName evidence="2">Helix-turn-helix domain-containing protein</fullName>
    </submittedName>
</protein>
<gene>
    <name evidence="2" type="ORF">ACIBG2_00315</name>
</gene>
<evidence type="ECO:0000313" key="3">
    <source>
        <dbReference type="Proteomes" id="UP001612741"/>
    </source>
</evidence>
<evidence type="ECO:0000313" key="2">
    <source>
        <dbReference type="EMBL" id="MFI6495796.1"/>
    </source>
</evidence>
<evidence type="ECO:0000259" key="1">
    <source>
        <dbReference type="SMART" id="SM00418"/>
    </source>
</evidence>
<dbReference type="Gene3D" id="6.10.140.2180">
    <property type="match status" value="1"/>
</dbReference>
<dbReference type="SUPFAM" id="SSF46785">
    <property type="entry name" value="Winged helix' DNA-binding domain"/>
    <property type="match status" value="1"/>
</dbReference>
<sequence>MDALELFAHPIRLRIVHAMAGQRALTTAQLAEIISDVSKATVYRQVSVLADAGVLEVGGEERVRGAVERSYRLRRDRVFVETSAMAALSPGDQRRVFTAAIATLLAEFSAYVDRDGADPVADAVGYRQHALWLSPEELDELIAGLRAAILPVIHNAATPDRRRYLLSPIHFPLET</sequence>
<dbReference type="RefSeq" id="WP_397077513.1">
    <property type="nucleotide sequence ID" value="NZ_JBITGY010000001.1"/>
</dbReference>
<dbReference type="InterPro" id="IPR001845">
    <property type="entry name" value="HTH_ArsR_DNA-bd_dom"/>
</dbReference>
<dbReference type="Gene3D" id="1.10.10.10">
    <property type="entry name" value="Winged helix-like DNA-binding domain superfamily/Winged helix DNA-binding domain"/>
    <property type="match status" value="1"/>
</dbReference>
<comment type="caution">
    <text evidence="2">The sequence shown here is derived from an EMBL/GenBank/DDBJ whole genome shotgun (WGS) entry which is preliminary data.</text>
</comment>
<dbReference type="CDD" id="cd00090">
    <property type="entry name" value="HTH_ARSR"/>
    <property type="match status" value="1"/>
</dbReference>
<accession>A0ABW7YIS0</accession>